<evidence type="ECO:0000313" key="3">
    <source>
        <dbReference type="EMBL" id="KAJ6633198.1"/>
    </source>
</evidence>
<protein>
    <submittedName>
        <fullName evidence="3">Ankyrin repeat domain-containing protein 27</fullName>
    </submittedName>
</protein>
<name>A0A9Q0RTK3_9DIPT</name>
<dbReference type="GO" id="GO:0005085">
    <property type="term" value="F:guanyl-nucleotide exchange factor activity"/>
    <property type="evidence" value="ECO:0007669"/>
    <property type="project" value="TreeGrafter"/>
</dbReference>
<dbReference type="InterPro" id="IPR003123">
    <property type="entry name" value="VPS9"/>
</dbReference>
<dbReference type="SUPFAM" id="SSF48403">
    <property type="entry name" value="Ankyrin repeat"/>
    <property type="match status" value="2"/>
</dbReference>
<dbReference type="PROSITE" id="PS51205">
    <property type="entry name" value="VPS9"/>
    <property type="match status" value="1"/>
</dbReference>
<dbReference type="Pfam" id="PF13857">
    <property type="entry name" value="Ank_5"/>
    <property type="match status" value="1"/>
</dbReference>
<dbReference type="SMART" id="SM00248">
    <property type="entry name" value="ANK"/>
    <property type="match status" value="6"/>
</dbReference>
<dbReference type="GO" id="GO:0005770">
    <property type="term" value="C:late endosome"/>
    <property type="evidence" value="ECO:0007669"/>
    <property type="project" value="TreeGrafter"/>
</dbReference>
<dbReference type="GO" id="GO:0005886">
    <property type="term" value="C:plasma membrane"/>
    <property type="evidence" value="ECO:0007669"/>
    <property type="project" value="TreeGrafter"/>
</dbReference>
<dbReference type="InterPro" id="IPR002110">
    <property type="entry name" value="Ankyrin_rpt"/>
</dbReference>
<dbReference type="Pfam" id="PF12796">
    <property type="entry name" value="Ank_2"/>
    <property type="match status" value="2"/>
</dbReference>
<reference evidence="3" key="1">
    <citation type="submission" date="2022-07" db="EMBL/GenBank/DDBJ databases">
        <authorList>
            <person name="Trinca V."/>
            <person name="Uliana J.V.C."/>
            <person name="Torres T.T."/>
            <person name="Ward R.J."/>
            <person name="Monesi N."/>
        </authorList>
    </citation>
    <scope>NUCLEOTIDE SEQUENCE</scope>
    <source>
        <strain evidence="3">HSMRA1968</strain>
        <tissue evidence="3">Whole embryos</tissue>
    </source>
</reference>
<dbReference type="GO" id="GO:0005769">
    <property type="term" value="C:early endosome"/>
    <property type="evidence" value="ECO:0007669"/>
    <property type="project" value="TreeGrafter"/>
</dbReference>
<organism evidence="3 4">
    <name type="scientific">Pseudolycoriella hygida</name>
    <dbReference type="NCBI Taxonomy" id="35572"/>
    <lineage>
        <taxon>Eukaryota</taxon>
        <taxon>Metazoa</taxon>
        <taxon>Ecdysozoa</taxon>
        <taxon>Arthropoda</taxon>
        <taxon>Hexapoda</taxon>
        <taxon>Insecta</taxon>
        <taxon>Pterygota</taxon>
        <taxon>Neoptera</taxon>
        <taxon>Endopterygota</taxon>
        <taxon>Diptera</taxon>
        <taxon>Nematocera</taxon>
        <taxon>Sciaroidea</taxon>
        <taxon>Sciaridae</taxon>
        <taxon>Pseudolycoriella</taxon>
    </lineage>
</organism>
<evidence type="ECO:0000259" key="2">
    <source>
        <dbReference type="PROSITE" id="PS51205"/>
    </source>
</evidence>
<feature type="repeat" description="ANK" evidence="1">
    <location>
        <begin position="536"/>
        <end position="568"/>
    </location>
</feature>
<dbReference type="EMBL" id="WJQU01002138">
    <property type="protein sequence ID" value="KAJ6633198.1"/>
    <property type="molecule type" value="Genomic_DNA"/>
</dbReference>
<proteinExistence type="predicted"/>
<dbReference type="PROSITE" id="PS50297">
    <property type="entry name" value="ANK_REP_REGION"/>
    <property type="match status" value="4"/>
</dbReference>
<gene>
    <name evidence="3" type="primary">ANKRD27</name>
    <name evidence="3" type="ORF">Bhyg_15495</name>
</gene>
<dbReference type="Gene3D" id="1.25.40.20">
    <property type="entry name" value="Ankyrin repeat-containing domain"/>
    <property type="match status" value="3"/>
</dbReference>
<dbReference type="AlphaFoldDB" id="A0A9Q0RTK3"/>
<dbReference type="GO" id="GO:0030133">
    <property type="term" value="C:transport vesicle"/>
    <property type="evidence" value="ECO:0007669"/>
    <property type="project" value="TreeGrafter"/>
</dbReference>
<dbReference type="PANTHER" id="PTHR24170">
    <property type="entry name" value="ANKYRIN REPEAT DOMAIN-CONTAINING PROTEIN 27"/>
    <property type="match status" value="1"/>
</dbReference>
<dbReference type="SMART" id="SM00167">
    <property type="entry name" value="VPS9"/>
    <property type="match status" value="1"/>
</dbReference>
<dbReference type="OrthoDB" id="411646at2759"/>
<keyword evidence="4" id="KW-1185">Reference proteome</keyword>
<dbReference type="InterPro" id="IPR051248">
    <property type="entry name" value="UPF0507/Ank_repeat_27"/>
</dbReference>
<dbReference type="SUPFAM" id="SSF109993">
    <property type="entry name" value="VPS9 domain"/>
    <property type="match status" value="1"/>
</dbReference>
<dbReference type="InterPro" id="IPR036770">
    <property type="entry name" value="Ankyrin_rpt-contain_sf"/>
</dbReference>
<dbReference type="GO" id="GO:0048812">
    <property type="term" value="P:neuron projection morphogenesis"/>
    <property type="evidence" value="ECO:0007669"/>
    <property type="project" value="TreeGrafter"/>
</dbReference>
<dbReference type="PROSITE" id="PS50088">
    <property type="entry name" value="ANK_REPEAT"/>
    <property type="match status" value="4"/>
</dbReference>
<dbReference type="PANTHER" id="PTHR24170:SF2">
    <property type="entry name" value="ANKYRIN REPEAT DOMAIN-CONTAINING PROTEIN 27"/>
    <property type="match status" value="1"/>
</dbReference>
<dbReference type="PRINTS" id="PR01415">
    <property type="entry name" value="ANKYRIN"/>
</dbReference>
<feature type="domain" description="VPS9" evidence="2">
    <location>
        <begin position="283"/>
        <end position="420"/>
    </location>
</feature>
<sequence length="869" mass="99047">MKMFCILENVKNFQITKNKYDVTSLKHYILNGKKPSKRVRNENMDLYYQYDENLSNNEFFKKLQTEHKIIIDTAPLENWIVCIPRSNTIQLQKENLADPNFILAHILIPNDELPKTHFTNLLGHDIHMENQKLVNSKGIESIVLFEEVFYTITFMKYKVWCIECPLYGDRIPKTSGIFIVRDLRDAIELIWNETQSKVIFRKIDNACTTYTNQHKKNEGLDKLQTTIQLLYGHCLQMLMFNKRLKEKCREDLHFYKILKIALETYVMSKLYDFVFDAICVNSLEEGEQFNKKVRNLSQVHLTYFGIDQKCSDLVTSVRSELLKIEEYSTAIEKLACLRRALNATSRHSPKNLCVDELISILVFVIIKSGLTHWFATFKFLKEFILNDLKELSDKGADSFLITTLEAAIFYIKTFNESKRPVDGPIPLLEQKRSFVSKSDFIEYLHSHIRAGNEQEVIRLITSEKDIEIVKEHPTSTLCHPLCDCESCTVIIEERPNVNTTNRNGITPLHVASMNGLPKMVNLLLALNADTAATDENNWTALHYAAARGHQNVLLLLLHAGVEINCQTNDKYTPLHLSCFNGHQGCVKALLYHSDHIKVNIDKNLPNKMGDTPLHLAATWGFVEIIETLLEYGVKIDRINRLGHTASDYAHNSFVAELLQNTFVMVDDDSSNTWADDPLFTKKEERFRGYIAQNAAVGEITLPIKTDNDKIIAAIKNGDRKLAYYFLGLNLPENDQRQCHPLCTCDACLESEKTKDFNENHFKCDETLDYNACNSDGVTLLHAAALSGDMNLIQFLLSQGASVNAKTLKNETVLHFAVKSKSTAVIELILSRVSDETLNSTDDDGNSAFQLATRCVHSVRSPECKGSSQS</sequence>
<keyword evidence="1" id="KW-0040">ANK repeat</keyword>
<dbReference type="Proteomes" id="UP001151699">
    <property type="component" value="Unassembled WGS sequence"/>
</dbReference>
<accession>A0A9Q0RTK3</accession>
<feature type="repeat" description="ANK" evidence="1">
    <location>
        <begin position="775"/>
        <end position="807"/>
    </location>
</feature>
<dbReference type="GO" id="GO:0000149">
    <property type="term" value="F:SNARE binding"/>
    <property type="evidence" value="ECO:0007669"/>
    <property type="project" value="TreeGrafter"/>
</dbReference>
<feature type="repeat" description="ANK" evidence="1">
    <location>
        <begin position="503"/>
        <end position="535"/>
    </location>
</feature>
<feature type="repeat" description="ANK" evidence="1">
    <location>
        <begin position="608"/>
        <end position="640"/>
    </location>
</feature>
<dbReference type="InterPro" id="IPR037191">
    <property type="entry name" value="VPS9_dom_sf"/>
</dbReference>
<dbReference type="Gene3D" id="1.20.1050.80">
    <property type="entry name" value="VPS9 domain"/>
    <property type="match status" value="1"/>
</dbReference>
<dbReference type="GO" id="GO:0045022">
    <property type="term" value="P:early endosome to late endosome transport"/>
    <property type="evidence" value="ECO:0007669"/>
    <property type="project" value="TreeGrafter"/>
</dbReference>
<dbReference type="Pfam" id="PF02204">
    <property type="entry name" value="VPS9"/>
    <property type="match status" value="1"/>
</dbReference>
<dbReference type="GO" id="GO:0043005">
    <property type="term" value="C:neuron projection"/>
    <property type="evidence" value="ECO:0007669"/>
    <property type="project" value="TreeGrafter"/>
</dbReference>
<dbReference type="GO" id="GO:0097422">
    <property type="term" value="C:tubular endosome"/>
    <property type="evidence" value="ECO:0007669"/>
    <property type="project" value="TreeGrafter"/>
</dbReference>
<evidence type="ECO:0000256" key="1">
    <source>
        <dbReference type="PROSITE-ProRule" id="PRU00023"/>
    </source>
</evidence>
<evidence type="ECO:0000313" key="4">
    <source>
        <dbReference type="Proteomes" id="UP001151699"/>
    </source>
</evidence>
<comment type="caution">
    <text evidence="3">The sequence shown here is derived from an EMBL/GenBank/DDBJ whole genome shotgun (WGS) entry which is preliminary data.</text>
</comment>